<keyword evidence="3" id="KW-1185">Reference proteome</keyword>
<sequence length="152" mass="16983">MQKTILLVFFLTIFGAYFARAQDYAPFPPDDPNFPSDSSELDNPTPSFLAWKHDIDFSLHATAYAEAAMDCGFKSPAWFELIQQGEQNTYNREVLLKNLPLPSDLSLVSSYTDTISSEIMAEYSQTSSNCDKLKSRGVMPVLNRIAAQLLGD</sequence>
<organism evidence="2 3">
    <name type="scientific">Acidocella aquatica</name>
    <dbReference type="NCBI Taxonomy" id="1922313"/>
    <lineage>
        <taxon>Bacteria</taxon>
        <taxon>Pseudomonadati</taxon>
        <taxon>Pseudomonadota</taxon>
        <taxon>Alphaproteobacteria</taxon>
        <taxon>Acetobacterales</taxon>
        <taxon>Acidocellaceae</taxon>
        <taxon>Acidocella</taxon>
    </lineage>
</organism>
<feature type="chain" id="PRO_5046495830" evidence="1">
    <location>
        <begin position="22"/>
        <end position="152"/>
    </location>
</feature>
<dbReference type="RefSeq" id="WP_284258798.1">
    <property type="nucleotide sequence ID" value="NZ_BSOS01000073.1"/>
</dbReference>
<evidence type="ECO:0000256" key="1">
    <source>
        <dbReference type="SAM" id="SignalP"/>
    </source>
</evidence>
<proteinExistence type="predicted"/>
<dbReference type="Proteomes" id="UP001156641">
    <property type="component" value="Unassembled WGS sequence"/>
</dbReference>
<accession>A0ABQ6A697</accession>
<protein>
    <submittedName>
        <fullName evidence="2">Uncharacterized protein</fullName>
    </submittedName>
</protein>
<comment type="caution">
    <text evidence="2">The sequence shown here is derived from an EMBL/GenBank/DDBJ whole genome shotgun (WGS) entry which is preliminary data.</text>
</comment>
<evidence type="ECO:0000313" key="2">
    <source>
        <dbReference type="EMBL" id="GLR67975.1"/>
    </source>
</evidence>
<feature type="signal peptide" evidence="1">
    <location>
        <begin position="1"/>
        <end position="21"/>
    </location>
</feature>
<reference evidence="3" key="1">
    <citation type="journal article" date="2019" name="Int. J. Syst. Evol. Microbiol.">
        <title>The Global Catalogue of Microorganisms (GCM) 10K type strain sequencing project: providing services to taxonomists for standard genome sequencing and annotation.</title>
        <authorList>
            <consortium name="The Broad Institute Genomics Platform"/>
            <consortium name="The Broad Institute Genome Sequencing Center for Infectious Disease"/>
            <person name="Wu L."/>
            <person name="Ma J."/>
        </authorList>
    </citation>
    <scope>NUCLEOTIDE SEQUENCE [LARGE SCALE GENOMIC DNA]</scope>
    <source>
        <strain evidence="3">NBRC 112502</strain>
    </source>
</reference>
<dbReference type="EMBL" id="BSOS01000073">
    <property type="protein sequence ID" value="GLR67975.1"/>
    <property type="molecule type" value="Genomic_DNA"/>
</dbReference>
<name>A0ABQ6A697_9PROT</name>
<keyword evidence="1" id="KW-0732">Signal</keyword>
<gene>
    <name evidence="2" type="ORF">GCM10010909_26560</name>
</gene>
<evidence type="ECO:0000313" key="3">
    <source>
        <dbReference type="Proteomes" id="UP001156641"/>
    </source>
</evidence>